<evidence type="ECO:0000313" key="12">
    <source>
        <dbReference type="Proteomes" id="UP000017559"/>
    </source>
</evidence>
<organism evidence="11 12">
    <name type="scientific">Moniliophthora roreri (strain MCA 2997)</name>
    <name type="common">Cocoa frosty pod rot fungus</name>
    <name type="synonym">Crinipellis roreri</name>
    <dbReference type="NCBI Taxonomy" id="1381753"/>
    <lineage>
        <taxon>Eukaryota</taxon>
        <taxon>Fungi</taxon>
        <taxon>Dikarya</taxon>
        <taxon>Basidiomycota</taxon>
        <taxon>Agaricomycotina</taxon>
        <taxon>Agaricomycetes</taxon>
        <taxon>Agaricomycetidae</taxon>
        <taxon>Agaricales</taxon>
        <taxon>Marasmiineae</taxon>
        <taxon>Marasmiaceae</taxon>
        <taxon>Moniliophthora</taxon>
    </lineage>
</organism>
<keyword evidence="4" id="KW-1003">Cell membrane</keyword>
<dbReference type="InterPro" id="IPR022775">
    <property type="entry name" value="AP_mu_sigma_su"/>
</dbReference>
<dbReference type="InterPro" id="IPR043512">
    <property type="entry name" value="Mu2_C"/>
</dbReference>
<dbReference type="GO" id="GO:0030131">
    <property type="term" value="C:clathrin adaptor complex"/>
    <property type="evidence" value="ECO:0007669"/>
    <property type="project" value="UniProtKB-UniRule"/>
</dbReference>
<evidence type="ECO:0000256" key="6">
    <source>
        <dbReference type="ARBA" id="ARBA00022927"/>
    </source>
</evidence>
<evidence type="ECO:0000256" key="8">
    <source>
        <dbReference type="ARBA" id="ARBA00023176"/>
    </source>
</evidence>
<comment type="similarity">
    <text evidence="9">Belongs to the adaptor complexes medium subunit family.</text>
</comment>
<dbReference type="Gene3D" id="3.30.450.60">
    <property type="match status" value="1"/>
</dbReference>
<dbReference type="SUPFAM" id="SSF64356">
    <property type="entry name" value="SNARE-like"/>
    <property type="match status" value="1"/>
</dbReference>
<evidence type="ECO:0000259" key="10">
    <source>
        <dbReference type="PROSITE" id="PS51072"/>
    </source>
</evidence>
<dbReference type="GO" id="GO:0005886">
    <property type="term" value="C:plasma membrane"/>
    <property type="evidence" value="ECO:0007669"/>
    <property type="project" value="UniProtKB-SubCell"/>
</dbReference>
<dbReference type="CDD" id="cd09251">
    <property type="entry name" value="AP-2_Mu2_Cterm"/>
    <property type="match status" value="1"/>
</dbReference>
<dbReference type="PROSITE" id="PS00990">
    <property type="entry name" value="CLAT_ADAPTOR_M_1"/>
    <property type="match status" value="1"/>
</dbReference>
<evidence type="ECO:0000256" key="9">
    <source>
        <dbReference type="PIRNR" id="PIRNR005992"/>
    </source>
</evidence>
<dbReference type="PROSITE" id="PS51072">
    <property type="entry name" value="MHD"/>
    <property type="match status" value="1"/>
</dbReference>
<evidence type="ECO:0000256" key="2">
    <source>
        <dbReference type="ARBA" id="ARBA00004277"/>
    </source>
</evidence>
<protein>
    <submittedName>
        <fullName evidence="11">Ap-2 complex subunit mu-1</fullName>
    </submittedName>
</protein>
<dbReference type="SUPFAM" id="SSF49447">
    <property type="entry name" value="Second domain of Mu2 adaptin subunit (ap50) of ap2 adaptor"/>
    <property type="match status" value="1"/>
</dbReference>
<dbReference type="Pfam" id="PF01217">
    <property type="entry name" value="Clat_adaptor_s"/>
    <property type="match status" value="1"/>
</dbReference>
<dbReference type="Proteomes" id="UP000017559">
    <property type="component" value="Unassembled WGS sequence"/>
</dbReference>
<dbReference type="CDD" id="cd14836">
    <property type="entry name" value="AP2_Mu_N"/>
    <property type="match status" value="1"/>
</dbReference>
<evidence type="ECO:0000313" key="11">
    <source>
        <dbReference type="EMBL" id="ESK85607.1"/>
    </source>
</evidence>
<name>V2WVL7_MONRO</name>
<dbReference type="OrthoDB" id="10259133at2759"/>
<evidence type="ECO:0000256" key="1">
    <source>
        <dbReference type="ARBA" id="ARBA00004236"/>
    </source>
</evidence>
<gene>
    <name evidence="11" type="ORF">Moror_9985</name>
</gene>
<evidence type="ECO:0000256" key="3">
    <source>
        <dbReference type="ARBA" id="ARBA00022448"/>
    </source>
</evidence>
<dbReference type="FunFam" id="3.30.450.60:FF:000002">
    <property type="entry name" value="AP-2 complex subunit mu, putative"/>
    <property type="match status" value="1"/>
</dbReference>
<comment type="subcellular location">
    <subcellularLocation>
        <location evidence="1">Cell membrane</location>
    </subcellularLocation>
    <subcellularLocation>
        <location evidence="2">Membrane</location>
        <location evidence="2">Coated pit</location>
        <topology evidence="2">Peripheral membrane protein</topology>
        <orientation evidence="2">Cytoplasmic side</orientation>
    </subcellularLocation>
</comment>
<dbReference type="PROSITE" id="PS00991">
    <property type="entry name" value="CLAT_ADAPTOR_M_2"/>
    <property type="match status" value="1"/>
</dbReference>
<evidence type="ECO:0000256" key="7">
    <source>
        <dbReference type="ARBA" id="ARBA00023136"/>
    </source>
</evidence>
<dbReference type="InterPro" id="IPR028565">
    <property type="entry name" value="MHD"/>
</dbReference>
<accession>V2WVL7</accession>
<dbReference type="InterPro" id="IPR043532">
    <property type="entry name" value="AP2_Mu_N"/>
</dbReference>
<evidence type="ECO:0000256" key="5">
    <source>
        <dbReference type="ARBA" id="ARBA00022583"/>
    </source>
</evidence>
<evidence type="ECO:0000256" key="4">
    <source>
        <dbReference type="ARBA" id="ARBA00022475"/>
    </source>
</evidence>
<dbReference type="EMBL" id="AWSO01001045">
    <property type="protein sequence ID" value="ESK85607.1"/>
    <property type="molecule type" value="Genomic_DNA"/>
</dbReference>
<keyword evidence="8" id="KW-0168">Coated pit</keyword>
<dbReference type="InterPro" id="IPR050431">
    <property type="entry name" value="Adaptor_comp_med_subunit"/>
</dbReference>
<dbReference type="PIRSF" id="PIRSF005992">
    <property type="entry name" value="Clathrin_mu"/>
    <property type="match status" value="1"/>
</dbReference>
<dbReference type="AlphaFoldDB" id="V2WVL7"/>
<keyword evidence="12" id="KW-1185">Reference proteome</keyword>
<dbReference type="InterPro" id="IPR018240">
    <property type="entry name" value="Clathrin_mu_CS"/>
</dbReference>
<dbReference type="STRING" id="1381753.V2WVL7"/>
<dbReference type="GO" id="GO:0006886">
    <property type="term" value="P:intracellular protein transport"/>
    <property type="evidence" value="ECO:0007669"/>
    <property type="project" value="UniProtKB-UniRule"/>
</dbReference>
<keyword evidence="3 9" id="KW-0813">Transport</keyword>
<feature type="domain" description="MHD" evidence="10">
    <location>
        <begin position="168"/>
        <end position="423"/>
    </location>
</feature>
<dbReference type="KEGG" id="mrr:Moror_9985"/>
<keyword evidence="7" id="KW-0472">Membrane</keyword>
<comment type="caution">
    <text evidence="11">The sequence shown here is derived from an EMBL/GenBank/DDBJ whole genome shotgun (WGS) entry which is preliminary data.</text>
</comment>
<reference evidence="11 12" key="1">
    <citation type="journal article" date="2014" name="BMC Genomics">
        <title>Genome and secretome analysis of the hemibiotrophic fungal pathogen, Moniliophthora roreri, which causes frosty pod rot disease of cacao: mechanisms of the biotrophic and necrotrophic phases.</title>
        <authorList>
            <person name="Meinhardt L.W."/>
            <person name="Costa G.G.L."/>
            <person name="Thomazella D.P.T."/>
            <person name="Teixeira P.J.P.L."/>
            <person name="Carazzolle M.F."/>
            <person name="Schuster S.C."/>
            <person name="Carlson J.E."/>
            <person name="Guiltinan M.J."/>
            <person name="Mieczkowski P."/>
            <person name="Farmer A."/>
            <person name="Ramaraj T."/>
            <person name="Crozier J."/>
            <person name="Davis R.E."/>
            <person name="Shao J."/>
            <person name="Melnick R.L."/>
            <person name="Pereira G.A.G."/>
            <person name="Bailey B.A."/>
        </authorList>
    </citation>
    <scope>NUCLEOTIDE SEQUENCE [LARGE SCALE GENOMIC DNA]</scope>
    <source>
        <strain evidence="11 12">MCA 2997</strain>
    </source>
</reference>
<dbReference type="PANTHER" id="PTHR10529">
    <property type="entry name" value="AP COMPLEX SUBUNIT MU"/>
    <property type="match status" value="1"/>
</dbReference>
<keyword evidence="5" id="KW-0254">Endocytosis</keyword>
<dbReference type="InterPro" id="IPR001392">
    <property type="entry name" value="Clathrin_mu"/>
</dbReference>
<dbReference type="GO" id="GO:0006897">
    <property type="term" value="P:endocytosis"/>
    <property type="evidence" value="ECO:0007669"/>
    <property type="project" value="UniProtKB-KW"/>
</dbReference>
<dbReference type="Gene3D" id="2.60.40.1170">
    <property type="entry name" value="Mu homology domain, subdomain B"/>
    <property type="match status" value="2"/>
</dbReference>
<dbReference type="InterPro" id="IPR011012">
    <property type="entry name" value="Longin-like_dom_sf"/>
</dbReference>
<proteinExistence type="inferred from homology"/>
<keyword evidence="6 9" id="KW-0653">Protein transport</keyword>
<dbReference type="HOGENOM" id="CLU_026996_5_2_1"/>
<dbReference type="GO" id="GO:0005905">
    <property type="term" value="C:clathrin-coated pit"/>
    <property type="evidence" value="ECO:0007669"/>
    <property type="project" value="UniProtKB-KW"/>
</dbReference>
<dbReference type="Pfam" id="PF00928">
    <property type="entry name" value="Adap_comp_sub"/>
    <property type="match status" value="1"/>
</dbReference>
<dbReference type="PRINTS" id="PR00314">
    <property type="entry name" value="CLATHRINADPT"/>
</dbReference>
<sequence length="428" mass="48345">MISAFFIFNQKGEVLISRLYRTDFKRSIADVFRIQVVSNSDVRSPIITLGSTSFFHVRINNLYVVAVTKNNANAALVFEFCYRFINICKSYFGKIDEESIKNNFVLIYELIDEVNDFGYPQNSEIDTLKTYITTESVVSSAMAEESSKITAQATGATSWRRGDVKYKKNEAFVDVVEIVNLSMSAKGNVLRADVDGHIQMRAYLTGTPECKFGLNDKLVIDRNDKGTISDAVELDDCQFHQCVRLNDFDADRSISFIPPDGEFELMKYRATSNVKLPLRIIATVTEIGTTKVSYDVTVKTNFHNKLSATGIVLRIPTPLNTTTVECQVANGKAKYVPAENVIVWKIPRLQGGQECTFSAVAQLTSTTTRQVWARPPIDVDFQVLMFTASGLIVRFLKVFEKSGYHSIKWVRYLTKANGSYQVRVRYFH</sequence>
<dbReference type="InterPro" id="IPR036168">
    <property type="entry name" value="AP2_Mu_C_sf"/>
</dbReference>